<feature type="compositionally biased region" description="Polar residues" evidence="2">
    <location>
        <begin position="193"/>
        <end position="234"/>
    </location>
</feature>
<keyword evidence="3" id="KW-0472">Membrane</keyword>
<feature type="coiled-coil region" evidence="1">
    <location>
        <begin position="307"/>
        <end position="393"/>
    </location>
</feature>
<feature type="compositionally biased region" description="Polar residues" evidence="2">
    <location>
        <begin position="131"/>
        <end position="149"/>
    </location>
</feature>
<name>I7M7M2_TETTS</name>
<feature type="compositionally biased region" description="Acidic residues" evidence="2">
    <location>
        <begin position="679"/>
        <end position="688"/>
    </location>
</feature>
<dbReference type="GeneID" id="7826902"/>
<feature type="region of interest" description="Disordered" evidence="2">
    <location>
        <begin position="1061"/>
        <end position="1080"/>
    </location>
</feature>
<feature type="transmembrane region" description="Helical" evidence="3">
    <location>
        <begin position="67"/>
        <end position="87"/>
    </location>
</feature>
<feature type="region of interest" description="Disordered" evidence="2">
    <location>
        <begin position="926"/>
        <end position="973"/>
    </location>
</feature>
<feature type="region of interest" description="Disordered" evidence="2">
    <location>
        <begin position="267"/>
        <end position="286"/>
    </location>
</feature>
<feature type="compositionally biased region" description="Low complexity" evidence="2">
    <location>
        <begin position="486"/>
        <end position="496"/>
    </location>
</feature>
<evidence type="ECO:0000256" key="2">
    <source>
        <dbReference type="SAM" id="MobiDB-lite"/>
    </source>
</evidence>
<accession>I7M7M2</accession>
<feature type="region of interest" description="Disordered" evidence="2">
    <location>
        <begin position="486"/>
        <end position="509"/>
    </location>
</feature>
<dbReference type="InParanoid" id="I7M7M2"/>
<feature type="compositionally biased region" description="Polar residues" evidence="2">
    <location>
        <begin position="271"/>
        <end position="286"/>
    </location>
</feature>
<evidence type="ECO:0000313" key="4">
    <source>
        <dbReference type="EMBL" id="EAR94211.2"/>
    </source>
</evidence>
<evidence type="ECO:0000256" key="3">
    <source>
        <dbReference type="SAM" id="Phobius"/>
    </source>
</evidence>
<feature type="compositionally biased region" description="Low complexity" evidence="2">
    <location>
        <begin position="615"/>
        <end position="625"/>
    </location>
</feature>
<feature type="region of interest" description="Disordered" evidence="2">
    <location>
        <begin position="128"/>
        <end position="149"/>
    </location>
</feature>
<keyword evidence="3" id="KW-1133">Transmembrane helix</keyword>
<proteinExistence type="predicted"/>
<dbReference type="KEGG" id="tet:TTHERM_00522780"/>
<feature type="compositionally biased region" description="Polar residues" evidence="2">
    <location>
        <begin position="497"/>
        <end position="509"/>
    </location>
</feature>
<feature type="compositionally biased region" description="Low complexity" evidence="2">
    <location>
        <begin position="174"/>
        <end position="188"/>
    </location>
</feature>
<dbReference type="STRING" id="312017.I7M7M2"/>
<feature type="compositionally biased region" description="Polar residues" evidence="2">
    <location>
        <begin position="926"/>
        <end position="944"/>
    </location>
</feature>
<feature type="transmembrane region" description="Helical" evidence="3">
    <location>
        <begin position="26"/>
        <end position="47"/>
    </location>
</feature>
<protein>
    <submittedName>
        <fullName evidence="4">Transmembrane protein, putative</fullName>
    </submittedName>
</protein>
<evidence type="ECO:0000313" key="5">
    <source>
        <dbReference type="Proteomes" id="UP000009168"/>
    </source>
</evidence>
<keyword evidence="3 4" id="KW-0812">Transmembrane</keyword>
<feature type="region of interest" description="Disordered" evidence="2">
    <location>
        <begin position="615"/>
        <end position="638"/>
    </location>
</feature>
<keyword evidence="5" id="KW-1185">Reference proteome</keyword>
<evidence type="ECO:0000256" key="1">
    <source>
        <dbReference type="SAM" id="Coils"/>
    </source>
</evidence>
<dbReference type="RefSeq" id="XP_001014456.2">
    <property type="nucleotide sequence ID" value="XM_001014456.2"/>
</dbReference>
<sequence length="1570" mass="180710">MKHFISGYFIFDITFMLYIDRSSNDLYIYLLLLLGGTALDLVILNDIYIFDRHNSKVTYQSQINGGFAFWQFLDTGFLTILIIYRLFRMYSVAKKWLPQFKTTYQTLNKEINTDEYLSLVSKESSQEETDINSPDIFTNNQAPPSQFNNLNETQRSEINTLQFNITETKQREYSVSQSPQVNSQNGQSKETKVQGQITNKNQATPSLKYSQSRQQVQSDNLDQQLQKDQVQAEQPQKIKAFKSEINQESSGQQVLDNNINKKLKGKEFKEQQSTSQEYQNDSQKKINTPLQRNLNLNQQSELAITQIDDIQNKIQNQQVTITETQKNSNQNKKQQKKKFNTKVSLEQTNNLLEEQQGEIIQHKQSPAINIKPISNFEQQNNNVIKRVQNDELQIDQKKINYSRKQSFKNQGISTIYTRNNQEYQYHSSPLTKQSTRNPNNPLNQAIKQYKTQSNNEEFKSEKKNKVLEKPNKQIFYIQKQNILQQQQQKQLDNNKNSDSGIQNIQGSQSNNVTNGSLIQNQLLCSNIQFEKDIEKTQQNNICNPKIVEQKVEQITTDKELQSSVQESQNIEISLNGQQNNSYLSQKNEDIQQKLACKQSDADDQEIQIINLGISSFNESNGENSSPYLSPKNKETCVKNDEKQNSEISLNQNMSLMIHSSDKNNLVNLQNKSQRKFSYDQDDESSSEENTERENQQIYKEDTHFEKTLQQNSPQFQVQANQQQVILNPTRKLPESKYNKPNKKSTTSRQQANISKSPLMSPSNNDQANNSLAQQENQNSTCQDYEIIQSTQPCDTVELRSKTDTLAYLQNNQASLNLDLTNKQCNQNGQDGLKSTEIVKDSWDSVNNILLKEDQENDSNQIDYFANPLLEALSLPFRSPNIYAASPTTAEKQNIVSSFNGLIFQQISNWNEQQIQNSQTPEIFQTTSNTLSPKQQSNYQALSDNQNEKAKKRKSTNVNSEDLVSDQDKQHKAPAWRIISGEDENSSYEEYEKKYNQDPILQQDSNLEQLSDSKSQIIQSKNQFELKTDLSKDSQFQTGSEQVQYVTEEKDQKDEIVDFVSAQQTQSEEEQKEKTNQESLYDQSHQFEELYSNNQLLADLNASLLKFENKLSTQQQDQQNLQLSQNEEPLIIEIKGQNGKIFEIKISKFSEFENAFDEQCQNNDMNKEDILAAKINVLTSIVNSSPSTQNTKFIQEATILLSQTSLEYTLNIIENEFPQEQQLVDSIRNSGENIFNYCQFYELYNQQQQLDANSYNQSFFSPIQSGKIFQQKYIDEHDQQINLPEFNLFLENTHQGDSMINNVPNFMFPNYLDFSRNQSFLQANIGNTSPLQPSPYLISMARQNSLKQQAAANQRVSHIYPQSVADIDSPKSDMRKDQQPISHINSFNNKGLQSEIQLQSPISKNFVFQPIPKYNSQQSSQIQHAFNNSNSSQQMQFQHNAIMQMASQQSIQTSSDKLNNMLISSSSKKNKQSNQVNNGLFDQWKFNPSSLINTPLQQSQLMHHINSDSSLTHVNSQIRGQRIWQPHTPYLLEGPTPNLLKKPPTPQISSANNLFSQDLLNQLAQLGQPVK</sequence>
<feature type="region of interest" description="Disordered" evidence="2">
    <location>
        <begin position="673"/>
        <end position="694"/>
    </location>
</feature>
<dbReference type="Proteomes" id="UP000009168">
    <property type="component" value="Unassembled WGS sequence"/>
</dbReference>
<gene>
    <name evidence="4" type="ORF">TTHERM_00522780</name>
</gene>
<feature type="region of interest" description="Disordered" evidence="2">
    <location>
        <begin position="172"/>
        <end position="234"/>
    </location>
</feature>
<feature type="region of interest" description="Disordered" evidence="2">
    <location>
        <begin position="726"/>
        <end position="777"/>
    </location>
</feature>
<feature type="compositionally biased region" description="Polar residues" evidence="2">
    <location>
        <begin position="743"/>
        <end position="777"/>
    </location>
</feature>
<reference evidence="5" key="1">
    <citation type="journal article" date="2006" name="PLoS Biol.">
        <title>Macronuclear genome sequence of the ciliate Tetrahymena thermophila, a model eukaryote.</title>
        <authorList>
            <person name="Eisen J.A."/>
            <person name="Coyne R.S."/>
            <person name="Wu M."/>
            <person name="Wu D."/>
            <person name="Thiagarajan M."/>
            <person name="Wortman J.R."/>
            <person name="Badger J.H."/>
            <person name="Ren Q."/>
            <person name="Amedeo P."/>
            <person name="Jones K.M."/>
            <person name="Tallon L.J."/>
            <person name="Delcher A.L."/>
            <person name="Salzberg S.L."/>
            <person name="Silva J.C."/>
            <person name="Haas B.J."/>
            <person name="Majoros W.H."/>
            <person name="Farzad M."/>
            <person name="Carlton J.M."/>
            <person name="Smith R.K. Jr."/>
            <person name="Garg J."/>
            <person name="Pearlman R.E."/>
            <person name="Karrer K.M."/>
            <person name="Sun L."/>
            <person name="Manning G."/>
            <person name="Elde N.C."/>
            <person name="Turkewitz A.P."/>
            <person name="Asai D.J."/>
            <person name="Wilkes D.E."/>
            <person name="Wang Y."/>
            <person name="Cai H."/>
            <person name="Collins K."/>
            <person name="Stewart B.A."/>
            <person name="Lee S.R."/>
            <person name="Wilamowska K."/>
            <person name="Weinberg Z."/>
            <person name="Ruzzo W.L."/>
            <person name="Wloga D."/>
            <person name="Gaertig J."/>
            <person name="Frankel J."/>
            <person name="Tsao C.-C."/>
            <person name="Gorovsky M.A."/>
            <person name="Keeling P.J."/>
            <person name="Waller R.F."/>
            <person name="Patron N.J."/>
            <person name="Cherry J.M."/>
            <person name="Stover N.A."/>
            <person name="Krieger C.J."/>
            <person name="del Toro C."/>
            <person name="Ryder H.F."/>
            <person name="Williamson S.C."/>
            <person name="Barbeau R.A."/>
            <person name="Hamilton E.P."/>
            <person name="Orias E."/>
        </authorList>
    </citation>
    <scope>NUCLEOTIDE SEQUENCE [LARGE SCALE GENOMIC DNA]</scope>
    <source>
        <strain evidence="5">SB210</strain>
    </source>
</reference>
<organism evidence="4 5">
    <name type="scientific">Tetrahymena thermophila (strain SB210)</name>
    <dbReference type="NCBI Taxonomy" id="312017"/>
    <lineage>
        <taxon>Eukaryota</taxon>
        <taxon>Sar</taxon>
        <taxon>Alveolata</taxon>
        <taxon>Ciliophora</taxon>
        <taxon>Intramacronucleata</taxon>
        <taxon>Oligohymenophorea</taxon>
        <taxon>Hymenostomatida</taxon>
        <taxon>Tetrahymenina</taxon>
        <taxon>Tetrahymenidae</taxon>
        <taxon>Tetrahymena</taxon>
    </lineage>
</organism>
<dbReference type="EMBL" id="GG662717">
    <property type="protein sequence ID" value="EAR94211.2"/>
    <property type="molecule type" value="Genomic_DNA"/>
</dbReference>
<keyword evidence="1" id="KW-0175">Coiled coil</keyword>